<protein>
    <submittedName>
        <fullName evidence="1">Uncharacterized protein</fullName>
    </submittedName>
</protein>
<accession>A0A5N7AUW4</accession>
<proteinExistence type="predicted"/>
<dbReference type="Proteomes" id="UP000326198">
    <property type="component" value="Unassembled WGS sequence"/>
</dbReference>
<dbReference type="AlphaFoldDB" id="A0A5N7AUW4"/>
<keyword evidence="2" id="KW-1185">Reference proteome</keyword>
<gene>
    <name evidence="1" type="ORF">BDV26DRAFT_271622</name>
</gene>
<reference evidence="1 2" key="1">
    <citation type="submission" date="2019-04" db="EMBL/GenBank/DDBJ databases">
        <title>Friends and foes A comparative genomics studyof 23 Aspergillus species from section Flavi.</title>
        <authorList>
            <consortium name="DOE Joint Genome Institute"/>
            <person name="Kjaerbolling I."/>
            <person name="Vesth T."/>
            <person name="Frisvad J.C."/>
            <person name="Nybo J.L."/>
            <person name="Theobald S."/>
            <person name="Kildgaard S."/>
            <person name="Isbrandt T."/>
            <person name="Kuo A."/>
            <person name="Sato A."/>
            <person name="Lyhne E.K."/>
            <person name="Kogle M.E."/>
            <person name="Wiebenga A."/>
            <person name="Kun R.S."/>
            <person name="Lubbers R.J."/>
            <person name="Makela M.R."/>
            <person name="Barry K."/>
            <person name="Chovatia M."/>
            <person name="Clum A."/>
            <person name="Daum C."/>
            <person name="Haridas S."/>
            <person name="He G."/>
            <person name="LaButti K."/>
            <person name="Lipzen A."/>
            <person name="Mondo S."/>
            <person name="Riley R."/>
            <person name="Salamov A."/>
            <person name="Simmons B.A."/>
            <person name="Magnuson J.K."/>
            <person name="Henrissat B."/>
            <person name="Mortensen U.H."/>
            <person name="Larsen T.O."/>
            <person name="Devries R.P."/>
            <person name="Grigoriev I.V."/>
            <person name="Machida M."/>
            <person name="Baker S.E."/>
            <person name="Andersen M.R."/>
        </authorList>
    </citation>
    <scope>NUCLEOTIDE SEQUENCE [LARGE SCALE GENOMIC DNA]</scope>
    <source>
        <strain evidence="1 2">IBT 29228</strain>
    </source>
</reference>
<evidence type="ECO:0000313" key="2">
    <source>
        <dbReference type="Proteomes" id="UP000326198"/>
    </source>
</evidence>
<sequence length="72" mass="8142">MFLDRISLVGLCFNVLVLPRVNSLGMEWLMLHDQDFHSLHSCWSNSLGDGRCESAAVVSCWSRRYGMLVIPA</sequence>
<evidence type="ECO:0000313" key="1">
    <source>
        <dbReference type="EMBL" id="KAE8373642.1"/>
    </source>
</evidence>
<dbReference type="EMBL" id="ML736308">
    <property type="protein sequence ID" value="KAE8373642.1"/>
    <property type="molecule type" value="Genomic_DNA"/>
</dbReference>
<organism evidence="1 2">
    <name type="scientific">Aspergillus bertholletiae</name>
    <dbReference type="NCBI Taxonomy" id="1226010"/>
    <lineage>
        <taxon>Eukaryota</taxon>
        <taxon>Fungi</taxon>
        <taxon>Dikarya</taxon>
        <taxon>Ascomycota</taxon>
        <taxon>Pezizomycotina</taxon>
        <taxon>Eurotiomycetes</taxon>
        <taxon>Eurotiomycetidae</taxon>
        <taxon>Eurotiales</taxon>
        <taxon>Aspergillaceae</taxon>
        <taxon>Aspergillus</taxon>
        <taxon>Aspergillus subgen. Circumdati</taxon>
    </lineage>
</organism>
<name>A0A5N7AUW4_9EURO</name>